<dbReference type="Pfam" id="PF14716">
    <property type="entry name" value="HHH_8"/>
    <property type="match status" value="1"/>
</dbReference>
<evidence type="ECO:0000256" key="2">
    <source>
        <dbReference type="ARBA" id="ARBA00004496"/>
    </source>
</evidence>
<dbReference type="CDD" id="cd07436">
    <property type="entry name" value="PHP_PolX"/>
    <property type="match status" value="1"/>
</dbReference>
<dbReference type="InterPro" id="IPR004013">
    <property type="entry name" value="PHP_dom"/>
</dbReference>
<keyword evidence="14" id="KW-0915">Sodium</keyword>
<dbReference type="SUPFAM" id="SSF89550">
    <property type="entry name" value="PHP domain-like"/>
    <property type="match status" value="1"/>
</dbReference>
<dbReference type="InterPro" id="IPR002054">
    <property type="entry name" value="DNA-dir_DNA_pol_X"/>
</dbReference>
<evidence type="ECO:0000313" key="25">
    <source>
        <dbReference type="EMBL" id="QDV73292.1"/>
    </source>
</evidence>
<dbReference type="GO" id="GO:0140078">
    <property type="term" value="F:class I DNA-(apurinic or apyrimidinic site) endonuclease activity"/>
    <property type="evidence" value="ECO:0007669"/>
    <property type="project" value="UniProtKB-EC"/>
</dbReference>
<comment type="subcellular location">
    <subcellularLocation>
        <location evidence="2">Cytoplasm</location>
    </subcellularLocation>
</comment>
<dbReference type="InterPro" id="IPR027421">
    <property type="entry name" value="DNA_pol_lamdba_lyase_dom_sf"/>
</dbReference>
<keyword evidence="25" id="KW-0269">Exonuclease</keyword>
<keyword evidence="7" id="KW-0237">DNA synthesis</keyword>
<dbReference type="SMART" id="SM00278">
    <property type="entry name" value="HhH1"/>
    <property type="match status" value="3"/>
</dbReference>
<dbReference type="GO" id="GO:0006281">
    <property type="term" value="P:DNA repair"/>
    <property type="evidence" value="ECO:0007669"/>
    <property type="project" value="UniProtKB-KW"/>
</dbReference>
<keyword evidence="26" id="KW-1185">Reference proteome</keyword>
<dbReference type="InterPro" id="IPR003141">
    <property type="entry name" value="Pol/His_phosphatase_N"/>
</dbReference>
<dbReference type="InterPro" id="IPR050243">
    <property type="entry name" value="PHP_phosphatase"/>
</dbReference>
<keyword evidence="15" id="KW-0234">DNA repair</keyword>
<dbReference type="InterPro" id="IPR003583">
    <property type="entry name" value="Hlx-hairpin-Hlx_DNA-bd_motif"/>
</dbReference>
<organism evidence="25 26">
    <name type="scientific">Botrimarina mediterranea</name>
    <dbReference type="NCBI Taxonomy" id="2528022"/>
    <lineage>
        <taxon>Bacteria</taxon>
        <taxon>Pseudomonadati</taxon>
        <taxon>Planctomycetota</taxon>
        <taxon>Planctomycetia</taxon>
        <taxon>Pirellulales</taxon>
        <taxon>Lacipirellulaceae</taxon>
        <taxon>Botrimarina</taxon>
    </lineage>
</organism>
<feature type="domain" description="DNA-directed DNA polymerase X" evidence="24">
    <location>
        <begin position="1"/>
        <end position="324"/>
    </location>
</feature>
<dbReference type="InterPro" id="IPR002008">
    <property type="entry name" value="DNA_pol_X_beta-like"/>
</dbReference>
<dbReference type="Gene3D" id="3.30.210.10">
    <property type="entry name" value="DNA polymerase, thumb domain"/>
    <property type="match status" value="1"/>
</dbReference>
<feature type="domain" description="Helix-hairpin-helix DNA-binding motif class 1" evidence="22">
    <location>
        <begin position="129"/>
        <end position="148"/>
    </location>
</feature>
<dbReference type="Proteomes" id="UP000316426">
    <property type="component" value="Chromosome"/>
</dbReference>
<dbReference type="SMART" id="SM00481">
    <property type="entry name" value="POLIIIAc"/>
    <property type="match status" value="1"/>
</dbReference>
<dbReference type="InterPro" id="IPR043519">
    <property type="entry name" value="NT_sf"/>
</dbReference>
<dbReference type="EMBL" id="CP036349">
    <property type="protein sequence ID" value="QDV73292.1"/>
    <property type="molecule type" value="Genomic_DNA"/>
</dbReference>
<dbReference type="Gene3D" id="1.10.150.110">
    <property type="entry name" value="DNA polymerase beta, N-terminal domain-like"/>
    <property type="match status" value="1"/>
</dbReference>
<dbReference type="GO" id="GO:0004527">
    <property type="term" value="F:exonuclease activity"/>
    <property type="evidence" value="ECO:0007669"/>
    <property type="project" value="UniProtKB-KW"/>
</dbReference>
<dbReference type="PANTHER" id="PTHR36928:SF1">
    <property type="entry name" value="PHOSPHATASE YCDX-RELATED"/>
    <property type="match status" value="1"/>
</dbReference>
<feature type="domain" description="Helix-hairpin-helix DNA-binding motif class 1" evidence="22">
    <location>
        <begin position="94"/>
        <end position="113"/>
    </location>
</feature>
<reference evidence="25 26" key="1">
    <citation type="submission" date="2019-02" db="EMBL/GenBank/DDBJ databases">
        <title>Deep-cultivation of Planctomycetes and their phenomic and genomic characterization uncovers novel biology.</title>
        <authorList>
            <person name="Wiegand S."/>
            <person name="Jogler M."/>
            <person name="Boedeker C."/>
            <person name="Pinto D."/>
            <person name="Vollmers J."/>
            <person name="Rivas-Marin E."/>
            <person name="Kohn T."/>
            <person name="Peeters S.H."/>
            <person name="Heuer A."/>
            <person name="Rast P."/>
            <person name="Oberbeckmann S."/>
            <person name="Bunk B."/>
            <person name="Jeske O."/>
            <person name="Meyerdierks A."/>
            <person name="Storesund J.E."/>
            <person name="Kallscheuer N."/>
            <person name="Luecker S."/>
            <person name="Lage O.M."/>
            <person name="Pohl T."/>
            <person name="Merkel B.J."/>
            <person name="Hornburger P."/>
            <person name="Mueller R.-W."/>
            <person name="Bruemmer F."/>
            <person name="Labrenz M."/>
            <person name="Spormann A.M."/>
            <person name="Op den Camp H."/>
            <person name="Overmann J."/>
            <person name="Amann R."/>
            <person name="Jetten M.S.M."/>
            <person name="Mascher T."/>
            <person name="Medema M.H."/>
            <person name="Devos D.P."/>
            <person name="Kaster A.-K."/>
            <person name="Ovreas L."/>
            <person name="Rohde M."/>
            <person name="Galperin M.Y."/>
            <person name="Jogler C."/>
        </authorList>
    </citation>
    <scope>NUCLEOTIDE SEQUENCE [LARGE SCALE GENOMIC DNA]</scope>
    <source>
        <strain evidence="25 26">Spa11</strain>
    </source>
</reference>
<evidence type="ECO:0000259" key="23">
    <source>
        <dbReference type="SMART" id="SM00481"/>
    </source>
</evidence>
<dbReference type="GO" id="GO:0003887">
    <property type="term" value="F:DNA-directed DNA polymerase activity"/>
    <property type="evidence" value="ECO:0007669"/>
    <property type="project" value="UniProtKB-KW"/>
</dbReference>
<dbReference type="GO" id="GO:0003677">
    <property type="term" value="F:DNA binding"/>
    <property type="evidence" value="ECO:0007669"/>
    <property type="project" value="InterPro"/>
</dbReference>
<dbReference type="AlphaFoldDB" id="A0A518K674"/>
<dbReference type="InterPro" id="IPR037160">
    <property type="entry name" value="DNA_Pol_thumb_sf"/>
</dbReference>
<dbReference type="Gene3D" id="3.30.460.10">
    <property type="entry name" value="Beta Polymerase, domain 2"/>
    <property type="match status" value="1"/>
</dbReference>
<dbReference type="NCBIfam" id="NF006375">
    <property type="entry name" value="PRK08609.1"/>
    <property type="match status" value="1"/>
</dbReference>
<keyword evidence="13" id="KW-0239">DNA-directed DNA polymerase</keyword>
<dbReference type="InterPro" id="IPR029398">
    <property type="entry name" value="PolB_thumb"/>
</dbReference>
<dbReference type="GO" id="GO:0005829">
    <property type="term" value="C:cytosol"/>
    <property type="evidence" value="ECO:0007669"/>
    <property type="project" value="TreeGrafter"/>
</dbReference>
<dbReference type="Gene3D" id="3.20.20.140">
    <property type="entry name" value="Metal-dependent hydrolases"/>
    <property type="match status" value="1"/>
</dbReference>
<dbReference type="EC" id="4.2.99.18" evidence="4"/>
<dbReference type="SUPFAM" id="SSF81301">
    <property type="entry name" value="Nucleotidyltransferase"/>
    <property type="match status" value="1"/>
</dbReference>
<dbReference type="RefSeq" id="WP_145110000.1">
    <property type="nucleotide sequence ID" value="NZ_CP036349.1"/>
</dbReference>
<evidence type="ECO:0000256" key="3">
    <source>
        <dbReference type="ARBA" id="ARBA00012417"/>
    </source>
</evidence>
<dbReference type="Pfam" id="PF02811">
    <property type="entry name" value="PHP"/>
    <property type="match status" value="1"/>
</dbReference>
<evidence type="ECO:0000256" key="1">
    <source>
        <dbReference type="ARBA" id="ARBA00001946"/>
    </source>
</evidence>
<evidence type="ECO:0000256" key="21">
    <source>
        <dbReference type="ARBA" id="ARBA00049244"/>
    </source>
</evidence>
<evidence type="ECO:0000256" key="14">
    <source>
        <dbReference type="ARBA" id="ARBA00023053"/>
    </source>
</evidence>
<evidence type="ECO:0000256" key="5">
    <source>
        <dbReference type="ARBA" id="ARBA00020020"/>
    </source>
</evidence>
<evidence type="ECO:0000256" key="19">
    <source>
        <dbReference type="ARBA" id="ARBA00044678"/>
    </source>
</evidence>
<evidence type="ECO:0000256" key="6">
    <source>
        <dbReference type="ARBA" id="ARBA00022481"/>
    </source>
</evidence>
<dbReference type="SMART" id="SM00483">
    <property type="entry name" value="POLXc"/>
    <property type="match status" value="1"/>
</dbReference>
<name>A0A518K674_9BACT</name>
<comment type="catalytic activity">
    <reaction evidence="21">
        <text>DNA(n) + a 2'-deoxyribonucleoside 5'-triphosphate = DNA(n+1) + diphosphate</text>
        <dbReference type="Rhea" id="RHEA:22508"/>
        <dbReference type="Rhea" id="RHEA-COMP:17339"/>
        <dbReference type="Rhea" id="RHEA-COMP:17340"/>
        <dbReference type="ChEBI" id="CHEBI:33019"/>
        <dbReference type="ChEBI" id="CHEBI:61560"/>
        <dbReference type="ChEBI" id="CHEBI:173112"/>
        <dbReference type="EC" id="2.7.7.7"/>
    </reaction>
</comment>
<evidence type="ECO:0000256" key="20">
    <source>
        <dbReference type="ARBA" id="ARBA00045548"/>
    </source>
</evidence>
<dbReference type="Pfam" id="PF14520">
    <property type="entry name" value="HHH_5"/>
    <property type="match status" value="1"/>
</dbReference>
<evidence type="ECO:0000256" key="13">
    <source>
        <dbReference type="ARBA" id="ARBA00022932"/>
    </source>
</evidence>
<comment type="function">
    <text evidence="20">Repair polymerase that plays a key role in base-excision repair. During this process, the damaged base is excised by specific DNA glycosylases, the DNA backbone is nicked at the abasic site by an apurinic/apyrimidic (AP) endonuclease, and POLB removes 5'-deoxyribose-phosphate from the preincised AP site acting as a 5'-deoxyribose-phosphate lyase (5'-dRP lyase); through its DNA polymerase activity, it adds one nucleotide to the 3' end of the arising single-nucleotide gap. Conducts 'gap-filling' DNA synthesis in a stepwise distributive fashion rather than in a processive fashion as for other DNA polymerases. It is also able to cleave sugar-phosphate bonds 3' to an intact AP site, acting as an AP lyase.</text>
</comment>
<keyword evidence="6" id="KW-0488">Methylation</keyword>
<dbReference type="InterPro" id="IPR016195">
    <property type="entry name" value="Pol/histidinol_Pase-like"/>
</dbReference>
<evidence type="ECO:0000256" key="10">
    <source>
        <dbReference type="ARBA" id="ARBA00022705"/>
    </source>
</evidence>
<feature type="domain" description="Helix-hairpin-helix DNA-binding motif class 1" evidence="22">
    <location>
        <begin position="54"/>
        <end position="73"/>
    </location>
</feature>
<keyword evidence="12" id="KW-0832">Ubl conjugation</keyword>
<protein>
    <recommendedName>
        <fullName evidence="5">DNA polymerase beta</fullName>
        <ecNumber evidence="3">2.7.7.7</ecNumber>
        <ecNumber evidence="4">4.2.99.18</ecNumber>
    </recommendedName>
    <alternativeName>
        <fullName evidence="16">5'-deoxyribose-phosphate lyase</fullName>
    </alternativeName>
    <alternativeName>
        <fullName evidence="17">AP lyase</fullName>
    </alternativeName>
</protein>
<dbReference type="SUPFAM" id="SSF158702">
    <property type="entry name" value="Sec63 N-terminal domain-like"/>
    <property type="match status" value="1"/>
</dbReference>
<evidence type="ECO:0000313" key="26">
    <source>
        <dbReference type="Proteomes" id="UP000316426"/>
    </source>
</evidence>
<keyword evidence="8" id="KW-0808">Transferase</keyword>
<keyword evidence="9" id="KW-0548">Nucleotidyltransferase</keyword>
<dbReference type="EC" id="2.7.7.7" evidence="3"/>
<dbReference type="InterPro" id="IPR047967">
    <property type="entry name" value="PolX_PHP"/>
</dbReference>
<dbReference type="Gene3D" id="1.10.150.20">
    <property type="entry name" value="5' to 3' exonuclease, C-terminal subdomain"/>
    <property type="match status" value="1"/>
</dbReference>
<comment type="catalytic activity">
    <reaction evidence="18">
        <text>2'-deoxyribonucleotide-(2'-deoxyribose 5'-phosphate)-2'-deoxyribonucleotide-DNA = a 3'-end 2'-deoxyribonucleotide-(2,3-dehydro-2,3-deoxyribose 5'-phosphate)-DNA + a 5'-end 5'-phospho-2'-deoxyribonucleoside-DNA + H(+)</text>
        <dbReference type="Rhea" id="RHEA:66592"/>
        <dbReference type="Rhea" id="RHEA-COMP:13180"/>
        <dbReference type="Rhea" id="RHEA-COMP:16897"/>
        <dbReference type="Rhea" id="RHEA-COMP:17067"/>
        <dbReference type="ChEBI" id="CHEBI:15378"/>
        <dbReference type="ChEBI" id="CHEBI:136412"/>
        <dbReference type="ChEBI" id="CHEBI:157695"/>
        <dbReference type="ChEBI" id="CHEBI:167181"/>
        <dbReference type="EC" id="4.2.99.18"/>
    </reaction>
</comment>
<keyword evidence="11" id="KW-0227">DNA damage</keyword>
<evidence type="ECO:0000256" key="15">
    <source>
        <dbReference type="ARBA" id="ARBA00023204"/>
    </source>
</evidence>
<accession>A0A518K674</accession>
<evidence type="ECO:0000256" key="7">
    <source>
        <dbReference type="ARBA" id="ARBA00022634"/>
    </source>
</evidence>
<dbReference type="Pfam" id="PF14791">
    <property type="entry name" value="DNA_pol_B_thumb"/>
    <property type="match status" value="1"/>
</dbReference>
<evidence type="ECO:0000259" key="24">
    <source>
        <dbReference type="SMART" id="SM00483"/>
    </source>
</evidence>
<keyword evidence="10" id="KW-0235">DNA replication</keyword>
<evidence type="ECO:0000256" key="8">
    <source>
        <dbReference type="ARBA" id="ARBA00022679"/>
    </source>
</evidence>
<dbReference type="PRINTS" id="PR00870">
    <property type="entry name" value="DNAPOLXBETA"/>
</dbReference>
<feature type="domain" description="Polymerase/histidinol phosphatase N-terminal" evidence="23">
    <location>
        <begin position="348"/>
        <end position="431"/>
    </location>
</feature>
<keyword evidence="25" id="KW-0378">Hydrolase</keyword>
<evidence type="ECO:0000256" key="11">
    <source>
        <dbReference type="ARBA" id="ARBA00022763"/>
    </source>
</evidence>
<evidence type="ECO:0000256" key="18">
    <source>
        <dbReference type="ARBA" id="ARBA00044632"/>
    </source>
</evidence>
<dbReference type="KEGG" id="bmei:Spa11_14880"/>
<dbReference type="SUPFAM" id="SSF47802">
    <property type="entry name" value="DNA polymerase beta, N-terminal domain-like"/>
    <property type="match status" value="1"/>
</dbReference>
<dbReference type="PANTHER" id="PTHR36928">
    <property type="entry name" value="PHOSPHATASE YCDX-RELATED"/>
    <property type="match status" value="1"/>
</dbReference>
<dbReference type="GO" id="GO:0008270">
    <property type="term" value="F:zinc ion binding"/>
    <property type="evidence" value="ECO:0007669"/>
    <property type="project" value="TreeGrafter"/>
</dbReference>
<dbReference type="InterPro" id="IPR010996">
    <property type="entry name" value="HHH_MUS81"/>
</dbReference>
<evidence type="ECO:0000256" key="16">
    <source>
        <dbReference type="ARBA" id="ARBA00035717"/>
    </source>
</evidence>
<evidence type="ECO:0000256" key="17">
    <source>
        <dbReference type="ARBA" id="ARBA00035726"/>
    </source>
</evidence>
<dbReference type="CDD" id="cd00141">
    <property type="entry name" value="NT_POLXc"/>
    <property type="match status" value="1"/>
</dbReference>
<evidence type="ECO:0000256" key="4">
    <source>
        <dbReference type="ARBA" id="ARBA00012720"/>
    </source>
</evidence>
<keyword evidence="25" id="KW-0540">Nuclease</keyword>
<evidence type="ECO:0000256" key="9">
    <source>
        <dbReference type="ARBA" id="ARBA00022695"/>
    </source>
</evidence>
<gene>
    <name evidence="25" type="primary">polX</name>
    <name evidence="25" type="ORF">Spa11_14880</name>
</gene>
<comment type="cofactor">
    <cofactor evidence="1">
        <name>Mg(2+)</name>
        <dbReference type="ChEBI" id="CHEBI:18420"/>
    </cofactor>
</comment>
<sequence>MTNREIAAALEEVADLLEFQGANPFRVRAYRNGAQKVKDAPKSLLTIVGDSGAEALTAIDGVGKDLAEKIAELATSGTLAMLDELRAEVPASVMALMRVPGMGPKKAATLHKELGVQSLDQLRAACEAGEVQKLKGFGKKTEETILAGIEHAAKAGERVRWADADAIVQRLLAHMDGVEAIKRREPAGSYRRGKETVGDLDLLVDVGATMDAKTVATVMDRFGEFEGVAEVIARGDTKMSIRLDSGLQIDLRCVPSESFGAALQYFTGSKEHNVEVRGRAKARGLKVSEWGVFNTADDTRIAGDTEEEVYAAIGLPCFPPELRENRQEFAAAEAGELPRLIELSDLRGDLHMHTSATDGRGTLREMVAAARQRGLEYIAITDHSKRVTMAHGLDADRLRAQWKEIDLVNEELQAEGAEFVVLKGIECDILEAGPMDLPDDVLAEADWVIASLHYGQNQPRAKIMERLLGAVAHPSVSIVAHPTGRLIGKRASYDVEVNELIAACVEHGKLLELNANPMRLDLDDVNCAAAKAAGVPIVISSDAHSTEGLDVLRYGVLQARRAGLEQWDVFNTRRFNFWEADKASGLFPRASVAWRNKPVTEKIAYFLARHRAALTKGDNKAAAFCKQDIGYSIGWLVEQSFKKDKVTWPNVWIDGGWYTNLTIGKDRWTAEGWLVAVQGQEKWRLAPFVGQFQLSETTVSPYKIDIGLRPSAFEKHDEWSIPYTRDASRDEALRKALADRENWPTHFAG</sequence>
<dbReference type="GO" id="GO:0042578">
    <property type="term" value="F:phosphoric ester hydrolase activity"/>
    <property type="evidence" value="ECO:0007669"/>
    <property type="project" value="TreeGrafter"/>
</dbReference>
<evidence type="ECO:0000256" key="12">
    <source>
        <dbReference type="ARBA" id="ARBA00022843"/>
    </source>
</evidence>
<evidence type="ECO:0000259" key="22">
    <source>
        <dbReference type="SMART" id="SM00278"/>
    </source>
</evidence>
<proteinExistence type="predicted"/>
<comment type="catalytic activity">
    <reaction evidence="19">
        <text>a 5'-end 2'-deoxyribose-2'-deoxyribonucleotide-DNA = (2E,4S)-4-hydroxypenten-2-al-5-phosphate + a 5'-end 5'-phospho-2'-deoxyribonucleoside-DNA + H(+)</text>
        <dbReference type="Rhea" id="RHEA:76255"/>
        <dbReference type="Rhea" id="RHEA-COMP:13180"/>
        <dbReference type="Rhea" id="RHEA-COMP:18657"/>
        <dbReference type="ChEBI" id="CHEBI:15378"/>
        <dbReference type="ChEBI" id="CHEBI:136412"/>
        <dbReference type="ChEBI" id="CHEBI:195194"/>
        <dbReference type="ChEBI" id="CHEBI:195195"/>
    </reaction>
</comment>